<proteinExistence type="predicted"/>
<name>A0A4P7C0S1_9GAMM</name>
<keyword evidence="2" id="KW-1185">Reference proteome</keyword>
<dbReference type="OrthoDB" id="9790035at2"/>
<dbReference type="RefSeq" id="WP_134358467.1">
    <property type="nucleotide sequence ID" value="NZ_CP038033.1"/>
</dbReference>
<dbReference type="KEGG" id="nwr:E3U44_12275"/>
<organism evidence="1 2">
    <name type="scientific">Nitrosococcus wardiae</name>
    <dbReference type="NCBI Taxonomy" id="1814290"/>
    <lineage>
        <taxon>Bacteria</taxon>
        <taxon>Pseudomonadati</taxon>
        <taxon>Pseudomonadota</taxon>
        <taxon>Gammaproteobacteria</taxon>
        <taxon>Chromatiales</taxon>
        <taxon>Chromatiaceae</taxon>
        <taxon>Nitrosococcus</taxon>
    </lineage>
</organism>
<sequence>MTLVGALRDYPPEDEEGFLQFAKALDHPGIYQAIQNATPLTPIAKYRFPNYLRRHYQCLVPFPESFLVMGDAMCSFNPIYGQGITVCALEAETFERCLQHSKGELPVLSRDYFKKASRIIDNAWRMATSVDFLYPQTEGKRPLGTSLMNWYNARLLALSARDKKIATTFHEVLHFLKPPTALFHPYIMAQVLKSGLKSNRSS</sequence>
<reference evidence="1 2" key="1">
    <citation type="submission" date="2019-03" db="EMBL/GenBank/DDBJ databases">
        <title>The genome sequence of Nitrosococcus wardiae strain D1FHST reveals the archetypal metabolic capacity of ammonia-oxidizing Gammaproteobacteria.</title>
        <authorList>
            <person name="Wang L."/>
            <person name="Lim C.K."/>
            <person name="Hanson T.E."/>
            <person name="Dang H."/>
            <person name="Klotz M.G."/>
        </authorList>
    </citation>
    <scope>NUCLEOTIDE SEQUENCE [LARGE SCALE GENOMIC DNA]</scope>
    <source>
        <strain evidence="1 2">D1FHS</strain>
    </source>
</reference>
<protein>
    <recommendedName>
        <fullName evidence="3">FAD-binding domain-containing protein</fullName>
    </recommendedName>
</protein>
<dbReference type="Gene3D" id="3.50.50.60">
    <property type="entry name" value="FAD/NAD(P)-binding domain"/>
    <property type="match status" value="1"/>
</dbReference>
<dbReference type="Proteomes" id="UP000294325">
    <property type="component" value="Chromosome"/>
</dbReference>
<evidence type="ECO:0008006" key="3">
    <source>
        <dbReference type="Google" id="ProtNLM"/>
    </source>
</evidence>
<dbReference type="InterPro" id="IPR036188">
    <property type="entry name" value="FAD/NAD-bd_sf"/>
</dbReference>
<evidence type="ECO:0000313" key="1">
    <source>
        <dbReference type="EMBL" id="QBQ55199.1"/>
    </source>
</evidence>
<gene>
    <name evidence="1" type="ORF">E3U44_12275</name>
</gene>
<dbReference type="AlphaFoldDB" id="A0A4P7C0S1"/>
<accession>A0A4P7C0S1</accession>
<evidence type="ECO:0000313" key="2">
    <source>
        <dbReference type="Proteomes" id="UP000294325"/>
    </source>
</evidence>
<dbReference type="EMBL" id="CP038033">
    <property type="protein sequence ID" value="QBQ55199.1"/>
    <property type="molecule type" value="Genomic_DNA"/>
</dbReference>